<feature type="compositionally biased region" description="Polar residues" evidence="1">
    <location>
        <begin position="715"/>
        <end position="730"/>
    </location>
</feature>
<dbReference type="PANTHER" id="PTHR33845">
    <property type="entry name" value="C2H2-TYPE DOMAIN-CONTAINING PROTEIN"/>
    <property type="match status" value="1"/>
</dbReference>
<dbReference type="Proteomes" id="UP000247409">
    <property type="component" value="Unassembled WGS sequence"/>
</dbReference>
<feature type="region of interest" description="Disordered" evidence="1">
    <location>
        <begin position="715"/>
        <end position="735"/>
    </location>
</feature>
<evidence type="ECO:0000256" key="1">
    <source>
        <dbReference type="SAM" id="MobiDB-lite"/>
    </source>
</evidence>
<sequence length="980" mass="109585">MTAVSELIYPGDSAAFLKRQQFKLATGADAECVDSVITAVRASKRGSIERRVLRGFLCAHIPRTKLNELFQKHTVYCEENDQSLEGSSSNHDAVNAGDIVENASQSVRDTMSASASHEEDSNFPGIAKRTYTASRLDWDRLIVRGSLKQEKRQLTRGTDAEAGRLVRFLFSRRNAQLLFWGRKTINMGAEKVVLPAVTRKLKRALMFRDYVQACKAEGESSVGRTTFFQVADTLMTRESKRKSAVDYVIGALVNDSVLILNRIVRAFSTGQTQKKMLENIERVQHFLKGVFVETHIGKDNDGYHDSSHALSDGFGPTGAQLIQTVPVTCRGCLKPFALLNQIQAIVPTERKDASNAVDRCSRCFQEYFAHLHRVKMQQRAIEKITTDIVEHKLHNRAVLLADYKMKFEPIRFREKTVEFFGKRGISWHGLVVFYLEKQYDSNGEYNGPGHLSMLFYDHIVHGDSRQDVVAVASILEAGCMRIRKDLPVVNEVVLVSDNAGCYQNSLLPIIAPFVAKQNGLSMVQFIHSETQDGKSLFDAHFAIAMKHVSDYVAEGHDVTTPSGLVTALRANGGLSNSSAELVRIYRAHPNLAGWEALHASDNNGLPWIGRNNEYVYKGWSDCYRKVSVECYRYSGIGSPRICQFSRAGACQPSTTENRNEVVCNATYVAMVNTSGELVGKETGIIVMPQAQINRIITRRNTKAAKGANRYFTSTICPPTTSEGQTPSTSSSDEDGIVCKKCSRSFTGEERLAQHVGYGKGEVDKDSKLYVYRAVRMCKQIMQSNDIQVASITDNEIVDHIDVSHTTVDNVMNGLARRENSKNTKDRTAMDIYDDEVQKMFDAGVQNKSHKMSAATMRQQLMQVFGDRFDIPSEMQLQRAINTMFQRHKKVGSGRNRERSQQRLGDVYKDTIDGILLAHDFNIAPSAVVRELRERVTVNGALQSDFPPEKQVKNRVSSQKAKHKRETTLPADPLEPSTQGV</sequence>
<comment type="caution">
    <text evidence="2">The sequence shown here is derived from an EMBL/GenBank/DDBJ whole genome shotgun (WGS) entry which is preliminary data.</text>
</comment>
<accession>A0A2V3IE90</accession>
<dbReference type="OrthoDB" id="6380093at2759"/>
<evidence type="ECO:0000313" key="2">
    <source>
        <dbReference type="EMBL" id="PXF40338.1"/>
    </source>
</evidence>
<keyword evidence="3" id="KW-1185">Reference proteome</keyword>
<protein>
    <recommendedName>
        <fullName evidence="4">C2H2-type domain-containing protein</fullName>
    </recommendedName>
</protein>
<evidence type="ECO:0008006" key="4">
    <source>
        <dbReference type="Google" id="ProtNLM"/>
    </source>
</evidence>
<evidence type="ECO:0000313" key="3">
    <source>
        <dbReference type="Proteomes" id="UP000247409"/>
    </source>
</evidence>
<gene>
    <name evidence="2" type="ORF">BWQ96_09951</name>
</gene>
<dbReference type="EMBL" id="NBIV01000309">
    <property type="protein sequence ID" value="PXF40338.1"/>
    <property type="molecule type" value="Genomic_DNA"/>
</dbReference>
<dbReference type="PANTHER" id="PTHR33845:SF1">
    <property type="entry name" value="C2H2-TYPE DOMAIN-CONTAINING PROTEIN"/>
    <property type="match status" value="1"/>
</dbReference>
<reference evidence="2 3" key="1">
    <citation type="journal article" date="2018" name="Mol. Biol. Evol.">
        <title>Analysis of the draft genome of the red seaweed Gracilariopsis chorda provides insights into genome size evolution in Rhodophyta.</title>
        <authorList>
            <person name="Lee J."/>
            <person name="Yang E.C."/>
            <person name="Graf L."/>
            <person name="Yang J.H."/>
            <person name="Qiu H."/>
            <person name="Zel Zion U."/>
            <person name="Chan C.X."/>
            <person name="Stephens T.G."/>
            <person name="Weber A.P.M."/>
            <person name="Boo G.H."/>
            <person name="Boo S.M."/>
            <person name="Kim K.M."/>
            <person name="Shin Y."/>
            <person name="Jung M."/>
            <person name="Lee S.J."/>
            <person name="Yim H.S."/>
            <person name="Lee J.H."/>
            <person name="Bhattacharya D."/>
            <person name="Yoon H.S."/>
        </authorList>
    </citation>
    <scope>NUCLEOTIDE SEQUENCE [LARGE SCALE GENOMIC DNA]</scope>
    <source>
        <strain evidence="2 3">SKKU-2015</strain>
        <tissue evidence="2">Whole body</tissue>
    </source>
</reference>
<feature type="region of interest" description="Disordered" evidence="1">
    <location>
        <begin position="942"/>
        <end position="980"/>
    </location>
</feature>
<proteinExistence type="predicted"/>
<dbReference type="STRING" id="448386.A0A2V3IE90"/>
<dbReference type="AlphaFoldDB" id="A0A2V3IE90"/>
<name>A0A2V3IE90_9FLOR</name>
<organism evidence="2 3">
    <name type="scientific">Gracilariopsis chorda</name>
    <dbReference type="NCBI Taxonomy" id="448386"/>
    <lineage>
        <taxon>Eukaryota</taxon>
        <taxon>Rhodophyta</taxon>
        <taxon>Florideophyceae</taxon>
        <taxon>Rhodymeniophycidae</taxon>
        <taxon>Gracilariales</taxon>
        <taxon>Gracilariaceae</taxon>
        <taxon>Gracilariopsis</taxon>
    </lineage>
</organism>